<feature type="transmembrane region" description="Helical" evidence="1">
    <location>
        <begin position="140"/>
        <end position="160"/>
    </location>
</feature>
<feature type="transmembrane region" description="Helical" evidence="1">
    <location>
        <begin position="220"/>
        <end position="244"/>
    </location>
</feature>
<keyword evidence="1" id="KW-0472">Membrane</keyword>
<evidence type="ECO:0000256" key="1">
    <source>
        <dbReference type="SAM" id="Phobius"/>
    </source>
</evidence>
<feature type="transmembrane region" description="Helical" evidence="1">
    <location>
        <begin position="110"/>
        <end position="128"/>
    </location>
</feature>
<dbReference type="Proteomes" id="UP000308652">
    <property type="component" value="Unassembled WGS sequence"/>
</dbReference>
<proteinExistence type="predicted"/>
<keyword evidence="1" id="KW-1133">Transmembrane helix</keyword>
<reference evidence="2 3" key="1">
    <citation type="journal article" date="2019" name="Nat. Ecol. Evol.">
        <title>Megaphylogeny resolves global patterns of mushroom evolution.</title>
        <authorList>
            <person name="Varga T."/>
            <person name="Krizsan K."/>
            <person name="Foldi C."/>
            <person name="Dima B."/>
            <person name="Sanchez-Garcia M."/>
            <person name="Sanchez-Ramirez S."/>
            <person name="Szollosi G.J."/>
            <person name="Szarkandi J.G."/>
            <person name="Papp V."/>
            <person name="Albert L."/>
            <person name="Andreopoulos W."/>
            <person name="Angelini C."/>
            <person name="Antonin V."/>
            <person name="Barry K.W."/>
            <person name="Bougher N.L."/>
            <person name="Buchanan P."/>
            <person name="Buyck B."/>
            <person name="Bense V."/>
            <person name="Catcheside P."/>
            <person name="Chovatia M."/>
            <person name="Cooper J."/>
            <person name="Damon W."/>
            <person name="Desjardin D."/>
            <person name="Finy P."/>
            <person name="Geml J."/>
            <person name="Haridas S."/>
            <person name="Hughes K."/>
            <person name="Justo A."/>
            <person name="Karasinski D."/>
            <person name="Kautmanova I."/>
            <person name="Kiss B."/>
            <person name="Kocsube S."/>
            <person name="Kotiranta H."/>
            <person name="LaButti K.M."/>
            <person name="Lechner B.E."/>
            <person name="Liimatainen K."/>
            <person name="Lipzen A."/>
            <person name="Lukacs Z."/>
            <person name="Mihaltcheva S."/>
            <person name="Morgado L.N."/>
            <person name="Niskanen T."/>
            <person name="Noordeloos M.E."/>
            <person name="Ohm R.A."/>
            <person name="Ortiz-Santana B."/>
            <person name="Ovrebo C."/>
            <person name="Racz N."/>
            <person name="Riley R."/>
            <person name="Savchenko A."/>
            <person name="Shiryaev A."/>
            <person name="Soop K."/>
            <person name="Spirin V."/>
            <person name="Szebenyi C."/>
            <person name="Tomsovsky M."/>
            <person name="Tulloss R.E."/>
            <person name="Uehling J."/>
            <person name="Grigoriev I.V."/>
            <person name="Vagvolgyi C."/>
            <person name="Papp T."/>
            <person name="Martin F.M."/>
            <person name="Miettinen O."/>
            <person name="Hibbett D.S."/>
            <person name="Nagy L.G."/>
        </authorList>
    </citation>
    <scope>NUCLEOTIDE SEQUENCE [LARGE SCALE GENOMIC DNA]</scope>
    <source>
        <strain evidence="2 3">CBS 166.37</strain>
    </source>
</reference>
<name>A0A5C3LFK6_9AGAR</name>
<accession>A0A5C3LFK6</accession>
<feature type="transmembrane region" description="Helical" evidence="1">
    <location>
        <begin position="264"/>
        <end position="282"/>
    </location>
</feature>
<keyword evidence="1" id="KW-0812">Transmembrane</keyword>
<feature type="transmembrane region" description="Helical" evidence="1">
    <location>
        <begin position="180"/>
        <end position="199"/>
    </location>
</feature>
<keyword evidence="3" id="KW-1185">Reference proteome</keyword>
<dbReference type="AlphaFoldDB" id="A0A5C3LFK6"/>
<evidence type="ECO:0000313" key="2">
    <source>
        <dbReference type="EMBL" id="TFK31909.1"/>
    </source>
</evidence>
<organism evidence="2 3">
    <name type="scientific">Crucibulum laeve</name>
    <dbReference type="NCBI Taxonomy" id="68775"/>
    <lineage>
        <taxon>Eukaryota</taxon>
        <taxon>Fungi</taxon>
        <taxon>Dikarya</taxon>
        <taxon>Basidiomycota</taxon>
        <taxon>Agaricomycotina</taxon>
        <taxon>Agaricomycetes</taxon>
        <taxon>Agaricomycetidae</taxon>
        <taxon>Agaricales</taxon>
        <taxon>Agaricineae</taxon>
        <taxon>Nidulariaceae</taxon>
        <taxon>Crucibulum</taxon>
    </lineage>
</organism>
<feature type="non-terminal residue" evidence="2">
    <location>
        <position position="288"/>
    </location>
</feature>
<gene>
    <name evidence="2" type="ORF">BDQ12DRAFT_568405</name>
</gene>
<dbReference type="OrthoDB" id="2790304at2759"/>
<feature type="transmembrane region" description="Helical" evidence="1">
    <location>
        <begin position="15"/>
        <end position="40"/>
    </location>
</feature>
<feature type="transmembrane region" description="Helical" evidence="1">
    <location>
        <begin position="52"/>
        <end position="73"/>
    </location>
</feature>
<dbReference type="EMBL" id="ML213697">
    <property type="protein sequence ID" value="TFK31909.1"/>
    <property type="molecule type" value="Genomic_DNA"/>
</dbReference>
<protein>
    <submittedName>
        <fullName evidence="2">Uncharacterized protein</fullName>
    </submittedName>
</protein>
<evidence type="ECO:0000313" key="3">
    <source>
        <dbReference type="Proteomes" id="UP000308652"/>
    </source>
</evidence>
<sequence>MPLDDVGMHRAGLGFIYRIVPVLIATALFGLYISLLCIATRAILQRGPKHQANFSILVVLYLVFLLTASLWSLEGAQLMGLVDLLLNPNDLSTNDKFNTFYALIARETKITSILFQCQMIIGDILVIWRVSAIWYNRRMLIAIPLFWWGLMVVNMIVSASFCRSGVSSTNYTILCKTTQIFSPVLSIMTNISVMILTICKAWILRETLSEILRERKKNRIFTLFVLLIESGTLYVVMLIADLLITSLVTGGPESVGRMITCISGYSTVQFVAIYPTLMIVVLRESVWN</sequence>